<name>A0A922S6W6_SCHHA</name>
<gene>
    <name evidence="2" type="primary">MRE11A_1</name>
    <name evidence="2" type="ORF">MS3_00001735</name>
</gene>
<evidence type="ECO:0000256" key="1">
    <source>
        <dbReference type="SAM" id="MobiDB-lite"/>
    </source>
</evidence>
<sequence length="322" mass="36077">MCSDPDEMEVESKKVGLNSAEVEELVRHYLLQMVESKGQKPSEELTCGLSLFTTRELERGLRRYVDRGISDAINHISSSVLNKAIRHLRLRKAPEERIITDILTFCCTRSANSTQNEDSDKEENEDKYSPIKPSSNPKVETLANTKSTGLQELEWSLEEDEAEQIPKYSNLTPEKVRVNKVSGKAILQTKQATNKKSVPSCQLILQTKDDFGFDSDQDEATTLADMVEEVSTDDDISSSLNEGKSSKQNYVGKSPVNPLNEALPKTKRSGRGRGVRTDTASSGSTRGRGNNRRVGSKSGSQQINNDDDRLDFDFRRKRRKVE</sequence>
<feature type="compositionally biased region" description="Polar residues" evidence="1">
    <location>
        <begin position="132"/>
        <end position="141"/>
    </location>
</feature>
<dbReference type="CTD" id="75576831"/>
<dbReference type="EMBL" id="AMPZ03000001">
    <property type="protein sequence ID" value="KAH9595833.1"/>
    <property type="molecule type" value="Genomic_DNA"/>
</dbReference>
<feature type="compositionally biased region" description="Acidic residues" evidence="1">
    <location>
        <begin position="227"/>
        <end position="236"/>
    </location>
</feature>
<feature type="region of interest" description="Disordered" evidence="1">
    <location>
        <begin position="112"/>
        <end position="141"/>
    </location>
</feature>
<evidence type="ECO:0000313" key="2">
    <source>
        <dbReference type="EMBL" id="KAH9595833.1"/>
    </source>
</evidence>
<feature type="compositionally biased region" description="Basic residues" evidence="1">
    <location>
        <begin position="265"/>
        <end position="274"/>
    </location>
</feature>
<dbReference type="Proteomes" id="UP000471633">
    <property type="component" value="Unassembled WGS sequence"/>
</dbReference>
<organism evidence="2 3">
    <name type="scientific">Schistosoma haematobium</name>
    <name type="common">Blood fluke</name>
    <dbReference type="NCBI Taxonomy" id="6185"/>
    <lineage>
        <taxon>Eukaryota</taxon>
        <taxon>Metazoa</taxon>
        <taxon>Spiralia</taxon>
        <taxon>Lophotrochozoa</taxon>
        <taxon>Platyhelminthes</taxon>
        <taxon>Trematoda</taxon>
        <taxon>Digenea</taxon>
        <taxon>Strigeidida</taxon>
        <taxon>Schistosomatoidea</taxon>
        <taxon>Schistosomatidae</taxon>
        <taxon>Schistosoma</taxon>
    </lineage>
</organism>
<comment type="caution">
    <text evidence="2">The sequence shown here is derived from an EMBL/GenBank/DDBJ whole genome shotgun (WGS) entry which is preliminary data.</text>
</comment>
<dbReference type="RefSeq" id="XP_051074652.1">
    <property type="nucleotide sequence ID" value="XM_051209220.1"/>
</dbReference>
<proteinExistence type="predicted"/>
<reference evidence="2" key="1">
    <citation type="journal article" date="2012" name="Nat. Genet.">
        <title>Whole-genome sequence of Schistosoma haematobium.</title>
        <authorList>
            <person name="Young N.D."/>
            <person name="Jex A.R."/>
            <person name="Li B."/>
            <person name="Liu S."/>
            <person name="Yang L."/>
            <person name="Xiong Z."/>
            <person name="Li Y."/>
            <person name="Cantacessi C."/>
            <person name="Hall R.S."/>
            <person name="Xu X."/>
            <person name="Chen F."/>
            <person name="Wu X."/>
            <person name="Zerlotini A."/>
            <person name="Oliveira G."/>
            <person name="Hofmann A."/>
            <person name="Zhang G."/>
            <person name="Fang X."/>
            <person name="Kang Y."/>
            <person name="Campbell B.E."/>
            <person name="Loukas A."/>
            <person name="Ranganathan S."/>
            <person name="Rollinson D."/>
            <person name="Rinaldi G."/>
            <person name="Brindley P.J."/>
            <person name="Yang H."/>
            <person name="Wang J."/>
            <person name="Wang J."/>
            <person name="Gasser R.B."/>
        </authorList>
    </citation>
    <scope>NUCLEOTIDE SEQUENCE</scope>
</reference>
<reference evidence="2" key="2">
    <citation type="journal article" date="2019" name="Gigascience">
        <title>High-quality Schistosoma haematobium genome achieved by single-molecule and long-range sequencing.</title>
        <authorList>
            <person name="Stroehlein A.J."/>
            <person name="Korhonen P.K."/>
            <person name="Chong T.M."/>
            <person name="Lim Y.L."/>
            <person name="Chan K.G."/>
            <person name="Webster B."/>
            <person name="Rollinson D."/>
            <person name="Brindley P.J."/>
            <person name="Gasser R.B."/>
            <person name="Young N.D."/>
        </authorList>
    </citation>
    <scope>NUCLEOTIDE SEQUENCE</scope>
</reference>
<feature type="region of interest" description="Disordered" evidence="1">
    <location>
        <begin position="227"/>
        <end position="322"/>
    </location>
</feature>
<accession>A0A922S6W6</accession>
<dbReference type="AlphaFoldDB" id="A0A922S6W6"/>
<feature type="compositionally biased region" description="Polar residues" evidence="1">
    <location>
        <begin position="237"/>
        <end position="251"/>
    </location>
</feature>
<keyword evidence="3" id="KW-1185">Reference proteome</keyword>
<reference evidence="2" key="4">
    <citation type="journal article" date="2022" name="PLoS Pathog.">
        <title>Chromosome-level genome of Schistosoma haematobium underpins genome-wide explorations of molecular variation.</title>
        <authorList>
            <person name="Stroehlein A.J."/>
            <person name="Korhonen P.K."/>
            <person name="Lee V.V."/>
            <person name="Ralph S.A."/>
            <person name="Mentink-Kane M."/>
            <person name="You H."/>
            <person name="McManus D.P."/>
            <person name="Tchuente L.T."/>
            <person name="Stothard J.R."/>
            <person name="Kaur P."/>
            <person name="Dudchenko O."/>
            <person name="Aiden E.L."/>
            <person name="Yang B."/>
            <person name="Yang H."/>
            <person name="Emery A.M."/>
            <person name="Webster B.L."/>
            <person name="Brindley P.J."/>
            <person name="Rollinson D."/>
            <person name="Chang B.C.H."/>
            <person name="Gasser R.B."/>
            <person name="Young N.D."/>
        </authorList>
    </citation>
    <scope>NUCLEOTIDE SEQUENCE</scope>
</reference>
<reference evidence="2" key="3">
    <citation type="submission" date="2021-06" db="EMBL/GenBank/DDBJ databases">
        <title>Chromosome-level genome assembly for S. haematobium.</title>
        <authorList>
            <person name="Stroehlein A.J."/>
        </authorList>
    </citation>
    <scope>NUCLEOTIDE SEQUENCE</scope>
</reference>
<dbReference type="GeneID" id="75576831"/>
<protein>
    <submittedName>
        <fullName evidence="2">Double-strand break repair protein mre11a, variant 2</fullName>
    </submittedName>
</protein>
<evidence type="ECO:0000313" key="3">
    <source>
        <dbReference type="Proteomes" id="UP000471633"/>
    </source>
</evidence>